<keyword evidence="4" id="KW-1185">Reference proteome</keyword>
<evidence type="ECO:0000313" key="4">
    <source>
        <dbReference type="Proteomes" id="UP000681594"/>
    </source>
</evidence>
<feature type="chain" id="PRO_5045093453" evidence="2">
    <location>
        <begin position="34"/>
        <end position="529"/>
    </location>
</feature>
<dbReference type="EMBL" id="JAGIZB010000011">
    <property type="protein sequence ID" value="MBP0445756.1"/>
    <property type="molecule type" value="Genomic_DNA"/>
</dbReference>
<reference evidence="3 4" key="1">
    <citation type="submission" date="2021-03" db="EMBL/GenBank/DDBJ databases">
        <authorList>
            <person name="So Y."/>
        </authorList>
    </citation>
    <scope>NUCLEOTIDE SEQUENCE [LARGE SCALE GENOMIC DNA]</scope>
    <source>
        <strain evidence="3 4">SSH11</strain>
    </source>
</reference>
<evidence type="ECO:0000256" key="1">
    <source>
        <dbReference type="SAM" id="MobiDB-lite"/>
    </source>
</evidence>
<organism evidence="3 4">
    <name type="scientific">Pararoseomonas baculiformis</name>
    <dbReference type="NCBI Taxonomy" id="2820812"/>
    <lineage>
        <taxon>Bacteria</taxon>
        <taxon>Pseudomonadati</taxon>
        <taxon>Pseudomonadota</taxon>
        <taxon>Alphaproteobacteria</taxon>
        <taxon>Acetobacterales</taxon>
        <taxon>Acetobacteraceae</taxon>
        <taxon>Pararoseomonas</taxon>
    </lineage>
</organism>
<name>A0ABS4AFI0_9PROT</name>
<feature type="region of interest" description="Disordered" evidence="1">
    <location>
        <begin position="294"/>
        <end position="316"/>
    </location>
</feature>
<gene>
    <name evidence="3" type="ORF">J8J14_13325</name>
</gene>
<evidence type="ECO:0000256" key="2">
    <source>
        <dbReference type="SAM" id="SignalP"/>
    </source>
</evidence>
<feature type="signal peptide" evidence="2">
    <location>
        <begin position="1"/>
        <end position="33"/>
    </location>
</feature>
<keyword evidence="2" id="KW-0732">Signal</keyword>
<proteinExistence type="predicted"/>
<comment type="caution">
    <text evidence="3">The sequence shown here is derived from an EMBL/GenBank/DDBJ whole genome shotgun (WGS) entry which is preliminary data.</text>
</comment>
<dbReference type="RefSeq" id="WP_209380019.1">
    <property type="nucleotide sequence ID" value="NZ_JAGIZB010000011.1"/>
</dbReference>
<evidence type="ECO:0000313" key="3">
    <source>
        <dbReference type="EMBL" id="MBP0445756.1"/>
    </source>
</evidence>
<feature type="region of interest" description="Disordered" evidence="1">
    <location>
        <begin position="45"/>
        <end position="81"/>
    </location>
</feature>
<sequence length="529" mass="55492">MARQGWTRGRGLRPAGHVLGLVLAVGAAAPALAADPVPSGLLLPVQAGPPKSPAPSPASPPASRVALSPGDAAQAPPLQPDRPVQVTLRRGQQAFFRIAPEAGEAWRVETRRLARGTDTVLATLDEAGDVLSEDDDGGGEELASRLEAQPGDGVRLIRAGTLENQGGRFELVLTREQPLPPPDFATDQASAAGRPPLTLGQPVRVRLRRGQHAFFALPEERTDLIAATRALSRGADTELALLDASGQVVARNDDGGEGLASLLPLMQGSGPMTLRASLVDGGTGSFEVVLEREAPSPEPDYPTSLEQARSRGPLNPGQTLRIELGRGRQAVFALPEGQALTLSTRDLGENVDTVLALLDDQGEVLLEDDDGGGGLASRLRTADASGRAAFIRASLLDGGRGSFELVVQGAQQTTTETGPAAELEEARRRPTLILGEALRLRMDAAEDRYIALPHDGRPALAMTFGLAPEVDTELALLDENGTVLAENDDADGLASRLEIPPAPRPAFLRIRLLEGAGGEFNLVLVRPAP</sequence>
<protein>
    <submittedName>
        <fullName evidence="3">Uncharacterized protein</fullName>
    </submittedName>
</protein>
<accession>A0ABS4AFI0</accession>
<feature type="compositionally biased region" description="Pro residues" evidence="1">
    <location>
        <begin position="50"/>
        <end position="60"/>
    </location>
</feature>
<dbReference type="Proteomes" id="UP000681594">
    <property type="component" value="Unassembled WGS sequence"/>
</dbReference>